<evidence type="ECO:0000313" key="8">
    <source>
        <dbReference type="EMBL" id="MBW7473517.1"/>
    </source>
</evidence>
<evidence type="ECO:0000256" key="2">
    <source>
        <dbReference type="ARBA" id="ARBA00022723"/>
    </source>
</evidence>
<evidence type="ECO:0000256" key="5">
    <source>
        <dbReference type="HAMAP-Rule" id="MF_00740"/>
    </source>
</evidence>
<keyword evidence="9" id="KW-1185">Reference proteome</keyword>
<evidence type="ECO:0000313" key="9">
    <source>
        <dbReference type="Proteomes" id="UP000812277"/>
    </source>
</evidence>
<evidence type="ECO:0000256" key="1">
    <source>
        <dbReference type="ARBA" id="ARBA00010373"/>
    </source>
</evidence>
<dbReference type="InterPro" id="IPR017850">
    <property type="entry name" value="Alkaline_phosphatase_core_sf"/>
</dbReference>
<comment type="pathway">
    <text evidence="5">Carbohydrate degradation; 2-deoxy-D-ribose 1-phosphate degradation; D-glyceraldehyde 3-phosphate and acetaldehyde from 2-deoxy-alpha-D-ribose 1-phosphate: step 1/2.</text>
</comment>
<name>A0ABS7D1Q6_9BACL</name>
<dbReference type="GO" id="GO:0008973">
    <property type="term" value="F:phosphopentomutase activity"/>
    <property type="evidence" value="ECO:0007669"/>
    <property type="project" value="UniProtKB-EC"/>
</dbReference>
<gene>
    <name evidence="5" type="primary">deoB</name>
    <name evidence="8" type="ORF">K0T92_02010</name>
</gene>
<feature type="binding site" evidence="5">
    <location>
        <position position="327"/>
    </location>
    <ligand>
        <name>Mn(2+)</name>
        <dbReference type="ChEBI" id="CHEBI:29035"/>
        <label>1</label>
    </ligand>
</feature>
<comment type="similarity">
    <text evidence="1 5">Belongs to the phosphopentomutase family.</text>
</comment>
<dbReference type="CDD" id="cd16009">
    <property type="entry name" value="PPM"/>
    <property type="match status" value="1"/>
</dbReference>
<proteinExistence type="inferred from homology"/>
<dbReference type="PANTHER" id="PTHR21110">
    <property type="entry name" value="PHOSPHOPENTOMUTASE"/>
    <property type="match status" value="1"/>
</dbReference>
<evidence type="ECO:0000256" key="4">
    <source>
        <dbReference type="ARBA" id="ARBA00023235"/>
    </source>
</evidence>
<dbReference type="SUPFAM" id="SSF53649">
    <property type="entry name" value="Alkaline phosphatase-like"/>
    <property type="match status" value="1"/>
</dbReference>
<dbReference type="PANTHER" id="PTHR21110:SF0">
    <property type="entry name" value="PHOSPHOPENTOMUTASE"/>
    <property type="match status" value="1"/>
</dbReference>
<evidence type="ECO:0000259" key="7">
    <source>
        <dbReference type="Pfam" id="PF01676"/>
    </source>
</evidence>
<dbReference type="EMBL" id="JAHZIJ010000001">
    <property type="protein sequence ID" value="MBW7473517.1"/>
    <property type="molecule type" value="Genomic_DNA"/>
</dbReference>
<dbReference type="SUPFAM" id="SSF143856">
    <property type="entry name" value="DeoB insert domain-like"/>
    <property type="match status" value="1"/>
</dbReference>
<comment type="catalytic activity">
    <reaction evidence="5">
        <text>2-deoxy-alpha-D-ribose 1-phosphate = 2-deoxy-D-ribose 5-phosphate</text>
        <dbReference type="Rhea" id="RHEA:27658"/>
        <dbReference type="ChEBI" id="CHEBI:57259"/>
        <dbReference type="ChEBI" id="CHEBI:62877"/>
        <dbReference type="EC" id="5.4.2.7"/>
    </reaction>
</comment>
<keyword evidence="2 5" id="KW-0479">Metal-binding</keyword>
<dbReference type="InterPro" id="IPR024052">
    <property type="entry name" value="Phosphopentomutase_DeoB_cap_sf"/>
</dbReference>
<feature type="binding site" evidence="5">
    <location>
        <position position="338"/>
    </location>
    <ligand>
        <name>Mn(2+)</name>
        <dbReference type="ChEBI" id="CHEBI:29035"/>
        <label>2</label>
    </ligand>
</feature>
<evidence type="ECO:0000256" key="3">
    <source>
        <dbReference type="ARBA" id="ARBA00023211"/>
    </source>
</evidence>
<keyword evidence="4 5" id="KW-0413">Isomerase</keyword>
<evidence type="ECO:0000256" key="6">
    <source>
        <dbReference type="NCBIfam" id="TIGR01696"/>
    </source>
</evidence>
<dbReference type="HAMAP" id="MF_00740">
    <property type="entry name" value="Phosphopentomut"/>
    <property type="match status" value="1"/>
</dbReference>
<dbReference type="InterPro" id="IPR006124">
    <property type="entry name" value="Metalloenzyme"/>
</dbReference>
<comment type="subcellular location">
    <subcellularLocation>
        <location evidence="5">Cytoplasm</location>
    </subcellularLocation>
</comment>
<keyword evidence="3 5" id="KW-0464">Manganese</keyword>
<dbReference type="NCBIfam" id="TIGR01696">
    <property type="entry name" value="deoB"/>
    <property type="match status" value="1"/>
</dbReference>
<dbReference type="NCBIfam" id="NF003766">
    <property type="entry name" value="PRK05362.1"/>
    <property type="match status" value="1"/>
</dbReference>
<feature type="binding site" evidence="5">
    <location>
        <position position="12"/>
    </location>
    <ligand>
        <name>Mn(2+)</name>
        <dbReference type="ChEBI" id="CHEBI:29035"/>
        <label>1</label>
    </ligand>
</feature>
<comment type="caution">
    <text evidence="8">The sequence shown here is derived from an EMBL/GenBank/DDBJ whole genome shotgun (WGS) entry which is preliminary data.</text>
</comment>
<comment type="catalytic activity">
    <reaction evidence="5">
        <text>alpha-D-ribose 1-phosphate = D-ribose 5-phosphate</text>
        <dbReference type="Rhea" id="RHEA:18793"/>
        <dbReference type="ChEBI" id="CHEBI:57720"/>
        <dbReference type="ChEBI" id="CHEBI:78346"/>
        <dbReference type="EC" id="5.4.2.7"/>
    </reaction>
</comment>
<feature type="binding site" evidence="5">
    <location>
        <position position="290"/>
    </location>
    <ligand>
        <name>Mn(2+)</name>
        <dbReference type="ChEBI" id="CHEBI:29035"/>
        <label>2</label>
    </ligand>
</feature>
<accession>A0ABS7D1Q6</accession>
<protein>
    <recommendedName>
        <fullName evidence="5 6">Phosphopentomutase</fullName>
        <ecNumber evidence="5 6">5.4.2.7</ecNumber>
    </recommendedName>
    <alternativeName>
        <fullName evidence="5">Phosphodeoxyribomutase</fullName>
    </alternativeName>
</protein>
<dbReference type="PIRSF" id="PIRSF001491">
    <property type="entry name" value="Ppentomutase"/>
    <property type="match status" value="1"/>
</dbReference>
<keyword evidence="5" id="KW-0963">Cytoplasm</keyword>
<dbReference type="Gene3D" id="3.30.70.1250">
    <property type="entry name" value="Phosphopentomutase"/>
    <property type="match status" value="1"/>
</dbReference>
<dbReference type="EC" id="5.4.2.7" evidence="5 6"/>
<sequence>MSFDRIAVIVLDSVGIGEMPDAAAFGDAGSHTIGHILERVPALNLPNLRRWGLDRIAPLGAWTPAAEAGAYFGKMAEASVGKDTMTGHWEIAGLRVTVPFRTFPEGFPKELLGEFEARTGRGVLGNKPASGTEILDELGEEQMRTGQWIVYTSADSVFQIAAHEEIIPLEELYEACRIARELTLDDRYAVGRVIARPYVGKPGAFKRTPNRHDYAVAPPEPTILDSLKDSGLDVIAVGKIGDIFSMEGITESLPTKSNADGIGQTAQTLARSFKGLLFTNLVDFDSLYGHRRDPQGYAEALEAFDRAVPELEKLVGDKDLLIVTADHGNDPTHPGTDHTREYVPLLVYSPAFQAHGSLGIRSTFADIAATIADNFGVQSPEHGSSFLSMLR</sequence>
<comment type="function">
    <text evidence="5">Isomerase that catalyzes the conversion of deoxy-ribose 1-phosphate (dRib-1-P) and ribose 1-phosphate (Rib-1-P) to deoxy-ribose 5-phosphate (dRib-5-P) and ribose 5-phosphate (Rib-5-P), respectively.</text>
</comment>
<reference evidence="8 9" key="1">
    <citation type="submission" date="2021-07" db="EMBL/GenBank/DDBJ databases">
        <title>Paenibacillus radiodurans sp. nov., isolated from the southeastern edge of Tengger Desert.</title>
        <authorList>
            <person name="Zhang G."/>
        </authorList>
    </citation>
    <scope>NUCLEOTIDE SEQUENCE [LARGE SCALE GENOMIC DNA]</scope>
    <source>
        <strain evidence="8 9">DT7-4</strain>
    </source>
</reference>
<dbReference type="Gene3D" id="3.40.720.10">
    <property type="entry name" value="Alkaline Phosphatase, subunit A"/>
    <property type="match status" value="1"/>
</dbReference>
<dbReference type="RefSeq" id="WP_219870738.1">
    <property type="nucleotide sequence ID" value="NZ_JAHZIJ010000001.1"/>
</dbReference>
<dbReference type="InterPro" id="IPR010045">
    <property type="entry name" value="DeoB"/>
</dbReference>
<comment type="cofactor">
    <cofactor evidence="5">
        <name>Mn(2+)</name>
        <dbReference type="ChEBI" id="CHEBI:29035"/>
    </cofactor>
    <text evidence="5">Binds 2 manganese ions.</text>
</comment>
<dbReference type="Proteomes" id="UP000812277">
    <property type="component" value="Unassembled WGS sequence"/>
</dbReference>
<organism evidence="8 9">
    <name type="scientific">Paenibacillus oenotherae</name>
    <dbReference type="NCBI Taxonomy" id="1435645"/>
    <lineage>
        <taxon>Bacteria</taxon>
        <taxon>Bacillati</taxon>
        <taxon>Bacillota</taxon>
        <taxon>Bacilli</taxon>
        <taxon>Bacillales</taxon>
        <taxon>Paenibacillaceae</taxon>
        <taxon>Paenibacillus</taxon>
    </lineage>
</organism>
<feature type="binding site" evidence="5">
    <location>
        <position position="326"/>
    </location>
    <ligand>
        <name>Mn(2+)</name>
        <dbReference type="ChEBI" id="CHEBI:29035"/>
        <label>1</label>
    </ligand>
</feature>
<feature type="binding site" evidence="5">
    <location>
        <position position="285"/>
    </location>
    <ligand>
        <name>Mn(2+)</name>
        <dbReference type="ChEBI" id="CHEBI:29035"/>
        <label>2</label>
    </ligand>
</feature>
<dbReference type="Pfam" id="PF01676">
    <property type="entry name" value="Metalloenzyme"/>
    <property type="match status" value="1"/>
</dbReference>
<feature type="domain" description="Metalloenzyme" evidence="7">
    <location>
        <begin position="5"/>
        <end position="378"/>
    </location>
</feature>